<accession>A0A644VUP8</accession>
<name>A0A644VUP8_9ZZZZ</name>
<keyword evidence="1" id="KW-0328">Glycosyltransferase</keyword>
<dbReference type="InterPro" id="IPR044668">
    <property type="entry name" value="PuuD-like"/>
</dbReference>
<dbReference type="Gene3D" id="3.40.50.880">
    <property type="match status" value="1"/>
</dbReference>
<keyword evidence="1" id="KW-0315">Glutamine amidotransferase</keyword>
<dbReference type="Pfam" id="PF07722">
    <property type="entry name" value="Peptidase_C26"/>
    <property type="match status" value="1"/>
</dbReference>
<organism evidence="1">
    <name type="scientific">bioreactor metagenome</name>
    <dbReference type="NCBI Taxonomy" id="1076179"/>
    <lineage>
        <taxon>unclassified sequences</taxon>
        <taxon>metagenomes</taxon>
        <taxon>ecological metagenomes</taxon>
    </lineage>
</organism>
<dbReference type="EMBL" id="VSSQ01000457">
    <property type="protein sequence ID" value="MPL95164.1"/>
    <property type="molecule type" value="Genomic_DNA"/>
</dbReference>
<proteinExistence type="predicted"/>
<dbReference type="AlphaFoldDB" id="A0A644VUP8"/>
<dbReference type="GO" id="GO:0033969">
    <property type="term" value="F:gamma-glutamyl-gamma-aminobutyrate hydrolase activity"/>
    <property type="evidence" value="ECO:0007669"/>
    <property type="project" value="TreeGrafter"/>
</dbReference>
<protein>
    <submittedName>
        <fullName evidence="1">Putative glutamine amidotransferase</fullName>
        <ecNumber evidence="1">2.4.2.-</ecNumber>
    </submittedName>
</protein>
<dbReference type="EC" id="2.4.2.-" evidence="1"/>
<dbReference type="GO" id="GO:0005829">
    <property type="term" value="C:cytosol"/>
    <property type="evidence" value="ECO:0007669"/>
    <property type="project" value="TreeGrafter"/>
</dbReference>
<dbReference type="GO" id="GO:0006598">
    <property type="term" value="P:polyamine catabolic process"/>
    <property type="evidence" value="ECO:0007669"/>
    <property type="project" value="TreeGrafter"/>
</dbReference>
<sequence length="222" mass="23964">MKPRVLLSCSPNGAVNYENAILCAGGTPVSICFPSVVEEYDGLLLCGGGDIAPSCFHQENRGSKEINALRDESELALISAFLSKNKPIMGICRGHQVLNVSLGGSLIQDISPELHLFHTVEEWEAGDKIHPIRTLSGSLPARLLGPVCAVNSSHHQAVDAIGRGLNATAWSESGLVEALEHENLPVFSFQFHPERISYYRRRPDACDCASIFEHFIALCGGG</sequence>
<keyword evidence="1" id="KW-0808">Transferase</keyword>
<dbReference type="InterPro" id="IPR029062">
    <property type="entry name" value="Class_I_gatase-like"/>
</dbReference>
<dbReference type="PROSITE" id="PS51273">
    <property type="entry name" value="GATASE_TYPE_1"/>
    <property type="match status" value="1"/>
</dbReference>
<dbReference type="PANTHER" id="PTHR43235:SF1">
    <property type="entry name" value="GLUTAMINE AMIDOTRANSFERASE PB2B2.05-RELATED"/>
    <property type="match status" value="1"/>
</dbReference>
<dbReference type="GO" id="GO:0016757">
    <property type="term" value="F:glycosyltransferase activity"/>
    <property type="evidence" value="ECO:0007669"/>
    <property type="project" value="UniProtKB-KW"/>
</dbReference>
<dbReference type="InterPro" id="IPR011697">
    <property type="entry name" value="Peptidase_C26"/>
</dbReference>
<dbReference type="SUPFAM" id="SSF52317">
    <property type="entry name" value="Class I glutamine amidotransferase-like"/>
    <property type="match status" value="1"/>
</dbReference>
<comment type="caution">
    <text evidence="1">The sequence shown here is derived from an EMBL/GenBank/DDBJ whole genome shotgun (WGS) entry which is preliminary data.</text>
</comment>
<gene>
    <name evidence="1" type="ORF">SDC9_41331</name>
</gene>
<evidence type="ECO:0000313" key="1">
    <source>
        <dbReference type="EMBL" id="MPL95164.1"/>
    </source>
</evidence>
<reference evidence="1" key="1">
    <citation type="submission" date="2019-08" db="EMBL/GenBank/DDBJ databases">
        <authorList>
            <person name="Kucharzyk K."/>
            <person name="Murdoch R.W."/>
            <person name="Higgins S."/>
            <person name="Loffler F."/>
        </authorList>
    </citation>
    <scope>NUCLEOTIDE SEQUENCE</scope>
</reference>
<dbReference type="PANTHER" id="PTHR43235">
    <property type="entry name" value="GLUTAMINE AMIDOTRANSFERASE PB2B2.05-RELATED"/>
    <property type="match status" value="1"/>
</dbReference>